<proteinExistence type="predicted"/>
<evidence type="ECO:0000313" key="3">
    <source>
        <dbReference type="Proteomes" id="UP001152766"/>
    </source>
</evidence>
<dbReference type="EMBL" id="SGUG01000021">
    <property type="protein sequence ID" value="MDG0863713.1"/>
    <property type="molecule type" value="Genomic_DNA"/>
</dbReference>
<dbReference type="NCBIfam" id="NF033537">
    <property type="entry name" value="lasso_biosyn_B2"/>
    <property type="match status" value="1"/>
</dbReference>
<protein>
    <submittedName>
        <fullName evidence="2">Lasso peptide biosynthesis B2 protein</fullName>
    </submittedName>
</protein>
<comment type="caution">
    <text evidence="2">The sequence shown here is derived from an EMBL/GenBank/DDBJ whole genome shotgun (WGS) entry which is preliminary data.</text>
</comment>
<accession>A0A9X4R8Y2</accession>
<organism evidence="2 3">
    <name type="scientific">Pelomonas aquatica</name>
    <dbReference type="NCBI Taxonomy" id="431058"/>
    <lineage>
        <taxon>Bacteria</taxon>
        <taxon>Pseudomonadati</taxon>
        <taxon>Pseudomonadota</taxon>
        <taxon>Betaproteobacteria</taxon>
        <taxon>Burkholderiales</taxon>
        <taxon>Sphaerotilaceae</taxon>
        <taxon>Roseateles</taxon>
    </lineage>
</organism>
<evidence type="ECO:0000313" key="2">
    <source>
        <dbReference type="EMBL" id="MDG0863713.1"/>
    </source>
</evidence>
<dbReference type="InterPro" id="IPR032708">
    <property type="entry name" value="McjB_C"/>
</dbReference>
<evidence type="ECO:0000259" key="1">
    <source>
        <dbReference type="Pfam" id="PF13471"/>
    </source>
</evidence>
<dbReference type="AlphaFoldDB" id="A0A9X4R8Y2"/>
<gene>
    <name evidence="2" type="ORF">EXJ73_14705</name>
</gene>
<dbReference type="RefSeq" id="WP_268149748.1">
    <property type="nucleotide sequence ID" value="NZ_JAPPUW010000007.1"/>
</dbReference>
<keyword evidence="3" id="KW-1185">Reference proteome</keyword>
<dbReference type="InterPro" id="IPR053521">
    <property type="entry name" value="McjB-like"/>
</dbReference>
<name>A0A9X4R8Y2_9BURK</name>
<feature type="domain" description="Microcin J25-processing protein McjB C-terminal" evidence="1">
    <location>
        <begin position="168"/>
        <end position="246"/>
    </location>
</feature>
<dbReference type="Proteomes" id="UP001152766">
    <property type="component" value="Unassembled WGS sequence"/>
</dbReference>
<sequence length="248" mass="27557">MPHCANQRLRYRLADHVRACRIDDQVVLLDLQRTKYLGVSGTQLSALAEHIVDWPASSPGNVGAEVGISSQSSSTEVWISRLRQQRMLADAAATTQQDPRLEDPLMTLQTDAIQPPQAPTWRDLLHLATAASVATYWLKCRDLAEIAESVRRLRQRGSISGAAVGLDELSAHVSSYLRMRPFLITAHDQCLRDSLTLVSFLAKRSIYPAWVIGVKTHPFGAHSWVQSGPVVLNDSHDHVRAYRPILVV</sequence>
<reference evidence="2" key="1">
    <citation type="submission" date="2019-02" db="EMBL/GenBank/DDBJ databases">
        <title>Draft genome of the type strain Pelomonas aquatica CCUG 52575T.</title>
        <authorList>
            <person name="Gomila M."/>
            <person name="Lalucat J."/>
        </authorList>
    </citation>
    <scope>NUCLEOTIDE SEQUENCE</scope>
    <source>
        <strain evidence="2">CCUG 52575</strain>
    </source>
</reference>
<dbReference type="Pfam" id="PF13471">
    <property type="entry name" value="Transglut_core3"/>
    <property type="match status" value="1"/>
</dbReference>